<proteinExistence type="predicted"/>
<protein>
    <submittedName>
        <fullName evidence="1">Uncharacterized protein</fullName>
    </submittedName>
</protein>
<gene>
    <name evidence="1" type="ORF">H5410_032155</name>
</gene>
<evidence type="ECO:0000313" key="2">
    <source>
        <dbReference type="Proteomes" id="UP000824120"/>
    </source>
</evidence>
<comment type="caution">
    <text evidence="1">The sequence shown here is derived from an EMBL/GenBank/DDBJ whole genome shotgun (WGS) entry which is preliminary data.</text>
</comment>
<dbReference type="AlphaFoldDB" id="A0A9J5YKB3"/>
<evidence type="ECO:0000313" key="1">
    <source>
        <dbReference type="EMBL" id="KAG5600785.1"/>
    </source>
</evidence>
<dbReference type="OrthoDB" id="117622at2759"/>
<dbReference type="EMBL" id="JACXVP010000006">
    <property type="protein sequence ID" value="KAG5600785.1"/>
    <property type="molecule type" value="Genomic_DNA"/>
</dbReference>
<sequence length="301" mass="33987">MINLRSIGCALDRRLYIILKDASIKGILYLYLDSELIGAESWENITRKEAVGLFIVQVDNPRKWATDDVYNDLCDKNVPPRGKEAVEQALLERDHILGDIRFRLQAAQQRMKEYYDKGHRGVEFSRGRSRNSNKSKGKSKAVEFDFPVHRPVTRSFSKNPNTGTVLHHLFWLLLPPLLIQQLSKSAVCLGMIQLIPAMEVNIAQTCVVTLQCMKRCLLVSSASLQRRHLDAMMDPLCCNASSVKHAFLATSQVKHFTLLGVTLFHIVFQGPVDLPAATLSPLLYTLLTVKIPSLWCLQMSL</sequence>
<keyword evidence="2" id="KW-1185">Reference proteome</keyword>
<dbReference type="Proteomes" id="UP000824120">
    <property type="component" value="Chromosome 6"/>
</dbReference>
<organism evidence="1 2">
    <name type="scientific">Solanum commersonii</name>
    <name type="common">Commerson's wild potato</name>
    <name type="synonym">Commerson's nightshade</name>
    <dbReference type="NCBI Taxonomy" id="4109"/>
    <lineage>
        <taxon>Eukaryota</taxon>
        <taxon>Viridiplantae</taxon>
        <taxon>Streptophyta</taxon>
        <taxon>Embryophyta</taxon>
        <taxon>Tracheophyta</taxon>
        <taxon>Spermatophyta</taxon>
        <taxon>Magnoliopsida</taxon>
        <taxon>eudicotyledons</taxon>
        <taxon>Gunneridae</taxon>
        <taxon>Pentapetalae</taxon>
        <taxon>asterids</taxon>
        <taxon>lamiids</taxon>
        <taxon>Solanales</taxon>
        <taxon>Solanaceae</taxon>
        <taxon>Solanoideae</taxon>
        <taxon>Solaneae</taxon>
        <taxon>Solanum</taxon>
    </lineage>
</organism>
<accession>A0A9J5YKB3</accession>
<reference evidence="1 2" key="1">
    <citation type="submission" date="2020-09" db="EMBL/GenBank/DDBJ databases">
        <title>De no assembly of potato wild relative species, Solanum commersonii.</title>
        <authorList>
            <person name="Cho K."/>
        </authorList>
    </citation>
    <scope>NUCLEOTIDE SEQUENCE [LARGE SCALE GENOMIC DNA]</scope>
    <source>
        <strain evidence="1">LZ3.2</strain>
        <tissue evidence="1">Leaf</tissue>
    </source>
</reference>
<name>A0A9J5YKB3_SOLCO</name>